<keyword evidence="5" id="KW-0472">Membrane</keyword>
<dbReference type="PROSITE" id="PS51257">
    <property type="entry name" value="PROKAR_LIPOPROTEIN"/>
    <property type="match status" value="1"/>
</dbReference>
<feature type="domain" description="Spore germination GerAC-like C-terminal" evidence="8">
    <location>
        <begin position="210"/>
        <end position="375"/>
    </location>
</feature>
<dbReference type="Pfam" id="PF05504">
    <property type="entry name" value="Spore_GerAC"/>
    <property type="match status" value="1"/>
</dbReference>
<dbReference type="RefSeq" id="WP_206657891.1">
    <property type="nucleotide sequence ID" value="NZ_CP071182.1"/>
</dbReference>
<keyword evidence="11" id="KW-1185">Reference proteome</keyword>
<dbReference type="GO" id="GO:0009847">
    <property type="term" value="P:spore germination"/>
    <property type="evidence" value="ECO:0007669"/>
    <property type="project" value="InterPro"/>
</dbReference>
<evidence type="ECO:0000256" key="5">
    <source>
        <dbReference type="ARBA" id="ARBA00023136"/>
    </source>
</evidence>
<evidence type="ECO:0000256" key="6">
    <source>
        <dbReference type="ARBA" id="ARBA00023139"/>
    </source>
</evidence>
<evidence type="ECO:0000313" key="10">
    <source>
        <dbReference type="EMBL" id="QSO48560.1"/>
    </source>
</evidence>
<keyword evidence="6" id="KW-0564">Palmitate</keyword>
<dbReference type="InterPro" id="IPR038501">
    <property type="entry name" value="Spore_GerAC_C_sf"/>
</dbReference>
<comment type="similarity">
    <text evidence="2">Belongs to the GerABKC lipoprotein family.</text>
</comment>
<evidence type="ECO:0000313" key="11">
    <source>
        <dbReference type="Proteomes" id="UP000663505"/>
    </source>
</evidence>
<gene>
    <name evidence="10" type="ORF">JZ786_06140</name>
</gene>
<proteinExistence type="inferred from homology"/>
<dbReference type="InterPro" id="IPR057336">
    <property type="entry name" value="GerAC_N"/>
</dbReference>
<keyword evidence="3" id="KW-0309">Germination</keyword>
<evidence type="ECO:0000256" key="3">
    <source>
        <dbReference type="ARBA" id="ARBA00022544"/>
    </source>
</evidence>
<dbReference type="InterPro" id="IPR008844">
    <property type="entry name" value="Spore_GerAC-like"/>
</dbReference>
<keyword evidence="7" id="KW-0449">Lipoprotein</keyword>
<dbReference type="KEGG" id="afx:JZ786_06140"/>
<evidence type="ECO:0000259" key="8">
    <source>
        <dbReference type="Pfam" id="PF05504"/>
    </source>
</evidence>
<reference evidence="10 11" key="1">
    <citation type="submission" date="2021-02" db="EMBL/GenBank/DDBJ databases">
        <title>Alicyclobacillus curvatus sp. nov. and Alicyclobacillus mengziensis sp. nov., two acidophilic bacteria isolated from acid mine drainage.</title>
        <authorList>
            <person name="Huang Y."/>
        </authorList>
    </citation>
    <scope>NUCLEOTIDE SEQUENCE [LARGE SCALE GENOMIC DNA]</scope>
    <source>
        <strain evidence="10 11">S30H14</strain>
    </source>
</reference>
<dbReference type="EMBL" id="CP071182">
    <property type="protein sequence ID" value="QSO48560.1"/>
    <property type="molecule type" value="Genomic_DNA"/>
</dbReference>
<dbReference type="Proteomes" id="UP000663505">
    <property type="component" value="Chromosome"/>
</dbReference>
<dbReference type="PANTHER" id="PTHR35789">
    <property type="entry name" value="SPORE GERMINATION PROTEIN B3"/>
    <property type="match status" value="1"/>
</dbReference>
<evidence type="ECO:0000256" key="7">
    <source>
        <dbReference type="ARBA" id="ARBA00023288"/>
    </source>
</evidence>
<dbReference type="GO" id="GO:0016020">
    <property type="term" value="C:membrane"/>
    <property type="evidence" value="ECO:0007669"/>
    <property type="project" value="UniProtKB-SubCell"/>
</dbReference>
<evidence type="ECO:0000259" key="9">
    <source>
        <dbReference type="Pfam" id="PF25198"/>
    </source>
</evidence>
<sequence length="393" mass="44189">MKTVRLRSILLLVVVSLFTTGCWNRLELNEQALVMASGVDATDDGKLLLTDQVILPTNLSKGQSTMRQKFITVSAIGRNMMEAGQNLQTKLSRKYFLGHRRIIFVGEKLSQHGLGNIMDQFLRNPDARLRSDLFVVKNDTAVHALQIPSPLEQYPSLAVIKSRKFVGGTSETTLLSFLMEYVSPTSSPTLPVVEIVPESPDSNDKTFSFSGRAIFNKQLKLVGYLNYSEASYRFWIMNTVTNRQVTFEVGNGNGLSTIDCSQFKSSIRPIVNNGHLRYVITLGAQGLLRESETDLKLKTPKELNLLERSAEQEVTQKVSHLISTVQHEYGTDIFGFDRAVARKYPRQWEGMKNHWDEIFPDIPVQIKAHITIKVVGLTSESVAAPKQTVRRGW</sequence>
<evidence type="ECO:0000256" key="1">
    <source>
        <dbReference type="ARBA" id="ARBA00004635"/>
    </source>
</evidence>
<dbReference type="AlphaFoldDB" id="A0A9X7Z8L7"/>
<comment type="subcellular location">
    <subcellularLocation>
        <location evidence="1">Membrane</location>
        <topology evidence="1">Lipid-anchor</topology>
    </subcellularLocation>
</comment>
<protein>
    <submittedName>
        <fullName evidence="10">Ger(X)C family spore germination protein</fullName>
    </submittedName>
</protein>
<evidence type="ECO:0000256" key="4">
    <source>
        <dbReference type="ARBA" id="ARBA00022729"/>
    </source>
</evidence>
<name>A0A9X7Z8L7_9BACL</name>
<accession>A0A9X7Z8L7</accession>
<keyword evidence="4" id="KW-0732">Signal</keyword>
<dbReference type="Gene3D" id="6.20.190.10">
    <property type="entry name" value="Nutrient germinant receptor protein C, domain 1"/>
    <property type="match status" value="1"/>
</dbReference>
<feature type="domain" description="Spore germination protein N-terminal" evidence="9">
    <location>
        <begin position="25"/>
        <end position="195"/>
    </location>
</feature>
<dbReference type="InterPro" id="IPR046953">
    <property type="entry name" value="Spore_GerAC-like_C"/>
</dbReference>
<dbReference type="PANTHER" id="PTHR35789:SF1">
    <property type="entry name" value="SPORE GERMINATION PROTEIN B3"/>
    <property type="match status" value="1"/>
</dbReference>
<dbReference type="NCBIfam" id="TIGR02887">
    <property type="entry name" value="spore_ger_x_C"/>
    <property type="match status" value="1"/>
</dbReference>
<organism evidence="10 11">
    <name type="scientific">Alicyclobacillus mengziensis</name>
    <dbReference type="NCBI Taxonomy" id="2931921"/>
    <lineage>
        <taxon>Bacteria</taxon>
        <taxon>Bacillati</taxon>
        <taxon>Bacillota</taxon>
        <taxon>Bacilli</taxon>
        <taxon>Bacillales</taxon>
        <taxon>Alicyclobacillaceae</taxon>
        <taxon>Alicyclobacillus</taxon>
    </lineage>
</organism>
<dbReference type="Pfam" id="PF25198">
    <property type="entry name" value="Spore_GerAC_N"/>
    <property type="match status" value="1"/>
</dbReference>
<dbReference type="Gene3D" id="3.30.300.210">
    <property type="entry name" value="Nutrient germinant receptor protein C, domain 3"/>
    <property type="match status" value="1"/>
</dbReference>
<evidence type="ECO:0000256" key="2">
    <source>
        <dbReference type="ARBA" id="ARBA00007886"/>
    </source>
</evidence>